<reference evidence="1 2" key="1">
    <citation type="submission" date="2016-11" db="EMBL/GenBank/DDBJ databases">
        <authorList>
            <person name="Jaros S."/>
            <person name="Januszkiewicz K."/>
            <person name="Wedrychowicz H."/>
        </authorList>
    </citation>
    <scope>NUCLEOTIDE SEQUENCE [LARGE SCALE GENOMIC DNA]</scope>
    <source>
        <strain evidence="1">NCIMB 2154T</strain>
    </source>
</reference>
<dbReference type="KEGG" id="tmar:MARIT_0087"/>
<gene>
    <name evidence="1" type="ORF">MARIT_0087</name>
</gene>
<name>A0A2H1E5I9_9FLAO</name>
<dbReference type="AlphaFoldDB" id="A0A2H1E5I9"/>
<dbReference type="GeneID" id="47721698"/>
<sequence length="74" mass="8647">MNKRDFTNLVNDFSKNYGTEKIINPSGQRIQLYDFGIQGSGSMRGYMGSNTFRFYWHSQGSNYKFTINVFDNIK</sequence>
<dbReference type="Proteomes" id="UP000231564">
    <property type="component" value="Chromosome MARIT"/>
</dbReference>
<accession>A0A2H1E5I9</accession>
<evidence type="ECO:0000313" key="2">
    <source>
        <dbReference type="Proteomes" id="UP000231564"/>
    </source>
</evidence>
<dbReference type="EMBL" id="LT634361">
    <property type="protein sequence ID" value="SFZ80008.1"/>
    <property type="molecule type" value="Genomic_DNA"/>
</dbReference>
<dbReference type="RefSeq" id="WP_100210491.1">
    <property type="nucleotide sequence ID" value="NZ_CP138495.1"/>
</dbReference>
<protein>
    <submittedName>
        <fullName evidence="1">Uncharacterized protein</fullName>
    </submittedName>
</protein>
<keyword evidence="2" id="KW-1185">Reference proteome</keyword>
<organism evidence="1 2">
    <name type="scientific">Tenacibaculum maritimum NCIMB 2154</name>
    <dbReference type="NCBI Taxonomy" id="1349785"/>
    <lineage>
        <taxon>Bacteria</taxon>
        <taxon>Pseudomonadati</taxon>
        <taxon>Bacteroidota</taxon>
        <taxon>Flavobacteriia</taxon>
        <taxon>Flavobacteriales</taxon>
        <taxon>Flavobacteriaceae</taxon>
        <taxon>Tenacibaculum</taxon>
    </lineage>
</organism>
<evidence type="ECO:0000313" key="1">
    <source>
        <dbReference type="EMBL" id="SFZ80008.1"/>
    </source>
</evidence>
<proteinExistence type="predicted"/>